<proteinExistence type="predicted"/>
<dbReference type="Proteomes" id="UP000316852">
    <property type="component" value="Unassembled WGS sequence"/>
</dbReference>
<dbReference type="GO" id="GO:0046872">
    <property type="term" value="F:metal ion binding"/>
    <property type="evidence" value="ECO:0007669"/>
    <property type="project" value="InterPro"/>
</dbReference>
<dbReference type="SUPFAM" id="SSF49363">
    <property type="entry name" value="Purple acid phosphatase, N-terminal domain"/>
    <property type="match status" value="1"/>
</dbReference>
<accession>A0A538TBB8</accession>
<dbReference type="AlphaFoldDB" id="A0A538TBB8"/>
<evidence type="ECO:0000313" key="5">
    <source>
        <dbReference type="Proteomes" id="UP000316852"/>
    </source>
</evidence>
<dbReference type="Gene3D" id="3.60.21.10">
    <property type="match status" value="1"/>
</dbReference>
<dbReference type="InterPro" id="IPR004843">
    <property type="entry name" value="Calcineurin-like_PHP"/>
</dbReference>
<organism evidence="4 5">
    <name type="scientific">Eiseniibacteriota bacterium</name>
    <dbReference type="NCBI Taxonomy" id="2212470"/>
    <lineage>
        <taxon>Bacteria</taxon>
        <taxon>Candidatus Eiseniibacteriota</taxon>
    </lineage>
</organism>
<name>A0A538TBB8_UNCEI</name>
<dbReference type="GO" id="GO:0003993">
    <property type="term" value="F:acid phosphatase activity"/>
    <property type="evidence" value="ECO:0007669"/>
    <property type="project" value="InterPro"/>
</dbReference>
<feature type="signal peptide" evidence="2">
    <location>
        <begin position="1"/>
        <end position="25"/>
    </location>
</feature>
<dbReference type="InterPro" id="IPR039331">
    <property type="entry name" value="PAPs-like"/>
</dbReference>
<dbReference type="EMBL" id="VBOW01000004">
    <property type="protein sequence ID" value="TMQ60939.1"/>
    <property type="molecule type" value="Genomic_DNA"/>
</dbReference>
<dbReference type="PANTHER" id="PTHR22953:SF153">
    <property type="entry name" value="PURPLE ACID PHOSPHATASE"/>
    <property type="match status" value="1"/>
</dbReference>
<evidence type="ECO:0000256" key="2">
    <source>
        <dbReference type="SAM" id="SignalP"/>
    </source>
</evidence>
<dbReference type="InterPro" id="IPR029052">
    <property type="entry name" value="Metallo-depent_PP-like"/>
</dbReference>
<feature type="chain" id="PRO_5022175539" evidence="2">
    <location>
        <begin position="26"/>
        <end position="421"/>
    </location>
</feature>
<dbReference type="PANTHER" id="PTHR22953">
    <property type="entry name" value="ACID PHOSPHATASE RELATED"/>
    <property type="match status" value="1"/>
</dbReference>
<evidence type="ECO:0000313" key="4">
    <source>
        <dbReference type="EMBL" id="TMQ60939.1"/>
    </source>
</evidence>
<keyword evidence="1 2" id="KW-0732">Signal</keyword>
<gene>
    <name evidence="4" type="ORF">E6K76_00345</name>
</gene>
<protein>
    <submittedName>
        <fullName evidence="4">Metallophosphoesterase family protein</fullName>
    </submittedName>
</protein>
<dbReference type="InterPro" id="IPR008963">
    <property type="entry name" value="Purple_acid_Pase-like_N"/>
</dbReference>
<reference evidence="4 5" key="1">
    <citation type="journal article" date="2019" name="Nat. Microbiol.">
        <title>Mediterranean grassland soil C-N compound turnover is dependent on rainfall and depth, and is mediated by genomically divergent microorganisms.</title>
        <authorList>
            <person name="Diamond S."/>
            <person name="Andeer P.F."/>
            <person name="Li Z."/>
            <person name="Crits-Christoph A."/>
            <person name="Burstein D."/>
            <person name="Anantharaman K."/>
            <person name="Lane K.R."/>
            <person name="Thomas B.C."/>
            <person name="Pan C."/>
            <person name="Northen T.R."/>
            <person name="Banfield J.F."/>
        </authorList>
    </citation>
    <scope>NUCLEOTIDE SEQUENCE [LARGE SCALE GENOMIC DNA]</scope>
    <source>
        <strain evidence="4">WS_6</strain>
    </source>
</reference>
<feature type="domain" description="Calcineurin-like phosphoesterase" evidence="3">
    <location>
        <begin position="118"/>
        <end position="314"/>
    </location>
</feature>
<evidence type="ECO:0000256" key="1">
    <source>
        <dbReference type="ARBA" id="ARBA00022729"/>
    </source>
</evidence>
<comment type="caution">
    <text evidence="4">The sequence shown here is derived from an EMBL/GenBank/DDBJ whole genome shotgun (WGS) entry which is preliminary data.</text>
</comment>
<evidence type="ECO:0000259" key="3">
    <source>
        <dbReference type="Pfam" id="PF00149"/>
    </source>
</evidence>
<dbReference type="Pfam" id="PF00149">
    <property type="entry name" value="Metallophos"/>
    <property type="match status" value="1"/>
</dbReference>
<dbReference type="SUPFAM" id="SSF56300">
    <property type="entry name" value="Metallo-dependent phosphatases"/>
    <property type="match status" value="1"/>
</dbReference>
<sequence length="421" mass="44709">MKLRLGLLGASALLALMGTWSVAAAAVDEVHWSFVGQTAVTFDWRGAGNTIQFGTTTAYGRSVTASTPSPAPYSSAGPFWEAKLTGLTENTVYHYSIAGGADHTFRTPPPRGSSDFTVYVEGDIGDVATYSNVGPVQSLIGTAAPAFVLAVGDLTYGNAHGQASVDNHFNDVMVWSQNAAYQPAWGNHEWDKTTDDLRNYKGRFDFPNAQTSPGSPSVSCCGEDWYWFDYGNVRFIAYPEPWSGAWADWRTKAGAIMDAAQSDPAIKFIVTFGHRPAYSSGHHPGDATLKGYLDALGASHSKYKLNLNGHSHNYERSSPQSGVVHITAGTGGSSLEEDGSCLWLACTQPAWSVFRAMHLGPLRLRFTSSGIQGTFICGPPGGGTNDVTCTLGSVLDSFTIGSPAVGDVIAPASISDVRTSP</sequence>